<comment type="caution">
    <text evidence="3">The sequence shown here is derived from an EMBL/GenBank/DDBJ whole genome shotgun (WGS) entry which is preliminary data.</text>
</comment>
<evidence type="ECO:0000313" key="4">
    <source>
        <dbReference type="Proteomes" id="UP001237642"/>
    </source>
</evidence>
<dbReference type="InterPro" id="IPR036259">
    <property type="entry name" value="MFS_trans_sf"/>
</dbReference>
<evidence type="ECO:0000256" key="2">
    <source>
        <dbReference type="SAM" id="MobiDB-lite"/>
    </source>
</evidence>
<feature type="region of interest" description="Disordered" evidence="2">
    <location>
        <begin position="97"/>
        <end position="118"/>
    </location>
</feature>
<dbReference type="EMBL" id="JAUIZM010000011">
    <property type="protein sequence ID" value="KAK1355741.1"/>
    <property type="molecule type" value="Genomic_DNA"/>
</dbReference>
<accession>A0AAD8M063</accession>
<gene>
    <name evidence="3" type="ORF">POM88_048997</name>
</gene>
<dbReference type="Gene3D" id="1.20.1250.20">
    <property type="entry name" value="MFS general substrate transporter like domains"/>
    <property type="match status" value="1"/>
</dbReference>
<name>A0AAD8M063_9APIA</name>
<comment type="similarity">
    <text evidence="1">Belongs to the major facilitator superfamily. Phosphate:H(+) symporter (TC 2.A.1.9) family.</text>
</comment>
<reference evidence="3" key="2">
    <citation type="submission" date="2023-05" db="EMBL/GenBank/DDBJ databases">
        <authorList>
            <person name="Schelkunov M.I."/>
        </authorList>
    </citation>
    <scope>NUCLEOTIDE SEQUENCE</scope>
    <source>
        <strain evidence="3">Hsosn_3</strain>
        <tissue evidence="3">Leaf</tissue>
    </source>
</reference>
<dbReference type="Proteomes" id="UP001237642">
    <property type="component" value="Unassembled WGS sequence"/>
</dbReference>
<keyword evidence="4" id="KW-1185">Reference proteome</keyword>
<protein>
    <submittedName>
        <fullName evidence="3">Uncharacterized protein</fullName>
    </submittedName>
</protein>
<evidence type="ECO:0000256" key="1">
    <source>
        <dbReference type="ARBA" id="ARBA00044504"/>
    </source>
</evidence>
<proteinExistence type="inferred from homology"/>
<sequence>MPETARYTALVAKNAEKAAKDMSRVLQADIEAEQQRVEQILKEPGNSFGLLSMEFLSRHGLHLLGIGVKNALLVIGFINLAGTLCTFLVPESKGKSLEEISGENEDTNADASTREAGP</sequence>
<dbReference type="AlphaFoldDB" id="A0AAD8M063"/>
<evidence type="ECO:0000313" key="3">
    <source>
        <dbReference type="EMBL" id="KAK1355741.1"/>
    </source>
</evidence>
<reference evidence="3" key="1">
    <citation type="submission" date="2023-02" db="EMBL/GenBank/DDBJ databases">
        <title>Genome of toxic invasive species Heracleum sosnowskyi carries increased number of genes despite the absence of recent whole-genome duplications.</title>
        <authorList>
            <person name="Schelkunov M."/>
            <person name="Shtratnikova V."/>
            <person name="Makarenko M."/>
            <person name="Klepikova A."/>
            <person name="Omelchenko D."/>
            <person name="Novikova G."/>
            <person name="Obukhova E."/>
            <person name="Bogdanov V."/>
            <person name="Penin A."/>
            <person name="Logacheva M."/>
        </authorList>
    </citation>
    <scope>NUCLEOTIDE SEQUENCE</scope>
    <source>
        <strain evidence="3">Hsosn_3</strain>
        <tissue evidence="3">Leaf</tissue>
    </source>
</reference>
<organism evidence="3 4">
    <name type="scientific">Heracleum sosnowskyi</name>
    <dbReference type="NCBI Taxonomy" id="360622"/>
    <lineage>
        <taxon>Eukaryota</taxon>
        <taxon>Viridiplantae</taxon>
        <taxon>Streptophyta</taxon>
        <taxon>Embryophyta</taxon>
        <taxon>Tracheophyta</taxon>
        <taxon>Spermatophyta</taxon>
        <taxon>Magnoliopsida</taxon>
        <taxon>eudicotyledons</taxon>
        <taxon>Gunneridae</taxon>
        <taxon>Pentapetalae</taxon>
        <taxon>asterids</taxon>
        <taxon>campanulids</taxon>
        <taxon>Apiales</taxon>
        <taxon>Apiaceae</taxon>
        <taxon>Apioideae</taxon>
        <taxon>apioid superclade</taxon>
        <taxon>Tordylieae</taxon>
        <taxon>Tordyliinae</taxon>
        <taxon>Heracleum</taxon>
    </lineage>
</organism>